<dbReference type="GO" id="GO:0045259">
    <property type="term" value="C:proton-transporting ATP synthase complex"/>
    <property type="evidence" value="ECO:0007669"/>
    <property type="project" value="UniProtKB-KW"/>
</dbReference>
<evidence type="ECO:0000256" key="4">
    <source>
        <dbReference type="ARBA" id="ARBA00023065"/>
    </source>
</evidence>
<dbReference type="SUPFAM" id="SSF47928">
    <property type="entry name" value="N-terminal domain of the delta subunit of the F1F0-ATP synthase"/>
    <property type="match status" value="1"/>
</dbReference>
<keyword evidence="6 7" id="KW-0066">ATP synthesis</keyword>
<dbReference type="HAMAP" id="MF_01416">
    <property type="entry name" value="ATP_synth_delta_bact"/>
    <property type="match status" value="1"/>
</dbReference>
<dbReference type="InterPro" id="IPR026015">
    <property type="entry name" value="ATP_synth_OSCP/delta_N_sf"/>
</dbReference>
<dbReference type="RefSeq" id="WP_184249169.1">
    <property type="nucleotide sequence ID" value="NZ_BAAACU010000006.1"/>
</dbReference>
<reference evidence="9 10" key="1">
    <citation type="submission" date="2020-08" db="EMBL/GenBank/DDBJ databases">
        <title>Genomic Encyclopedia of Type Strains, Phase IV (KMG-IV): sequencing the most valuable type-strain genomes for metagenomic binning, comparative biology and taxonomic classification.</title>
        <authorList>
            <person name="Goeker M."/>
        </authorList>
    </citation>
    <scope>NUCLEOTIDE SEQUENCE [LARGE SCALE GENOMIC DNA]</scope>
    <source>
        <strain evidence="9 10">DSM 11805</strain>
    </source>
</reference>
<dbReference type="Gene3D" id="1.10.520.20">
    <property type="entry name" value="N-terminal domain of the delta subunit of the F1F0-ATP synthase"/>
    <property type="match status" value="1"/>
</dbReference>
<dbReference type="EMBL" id="JACHON010000014">
    <property type="protein sequence ID" value="MBB6513636.1"/>
    <property type="molecule type" value="Genomic_DNA"/>
</dbReference>
<keyword evidence="3 7" id="KW-0375">Hydrogen ion transport</keyword>
<protein>
    <recommendedName>
        <fullName evidence="7">ATP synthase subunit delta</fullName>
    </recommendedName>
    <alternativeName>
        <fullName evidence="7">ATP synthase F(1) sector subunit delta</fullName>
    </alternativeName>
    <alternativeName>
        <fullName evidence="7">F-type ATPase subunit delta</fullName>
        <shortName evidence="7">F-ATPase subunit delta</shortName>
    </alternativeName>
</protein>
<comment type="subcellular location">
    <subcellularLocation>
        <location evidence="7">Cell membrane</location>
        <topology evidence="7">Peripheral membrane protein</topology>
    </subcellularLocation>
    <subcellularLocation>
        <location evidence="1">Membrane</location>
    </subcellularLocation>
</comment>
<keyword evidence="2 7" id="KW-0813">Transport</keyword>
<comment type="function">
    <text evidence="7">F(1)F(0) ATP synthase produces ATP from ADP in the presence of a proton or sodium gradient. F-type ATPases consist of two structural domains, F(1) containing the extramembraneous catalytic core and F(0) containing the membrane proton channel, linked together by a central stalk and a peripheral stalk. During catalysis, ATP synthesis in the catalytic domain of F(1) is coupled via a rotary mechanism of the central stalk subunits to proton translocation.</text>
</comment>
<keyword evidence="4 7" id="KW-0406">Ion transport</keyword>
<evidence type="ECO:0000256" key="6">
    <source>
        <dbReference type="ARBA" id="ARBA00023310"/>
    </source>
</evidence>
<dbReference type="Pfam" id="PF00213">
    <property type="entry name" value="OSCP"/>
    <property type="match status" value="1"/>
</dbReference>
<dbReference type="InterPro" id="IPR000711">
    <property type="entry name" value="ATPase_OSCP/dsu"/>
</dbReference>
<dbReference type="NCBIfam" id="NF004403">
    <property type="entry name" value="PRK05758.2-4"/>
    <property type="match status" value="1"/>
</dbReference>
<keyword evidence="5 7" id="KW-0472">Membrane</keyword>
<dbReference type="GO" id="GO:0005886">
    <property type="term" value="C:plasma membrane"/>
    <property type="evidence" value="ECO:0007669"/>
    <property type="project" value="UniProtKB-SubCell"/>
</dbReference>
<evidence type="ECO:0000313" key="9">
    <source>
        <dbReference type="EMBL" id="MBB6513636.1"/>
    </source>
</evidence>
<organism evidence="9 10">
    <name type="scientific">Gracilibacillus halotolerans</name>
    <dbReference type="NCBI Taxonomy" id="74386"/>
    <lineage>
        <taxon>Bacteria</taxon>
        <taxon>Bacillati</taxon>
        <taxon>Bacillota</taxon>
        <taxon>Bacilli</taxon>
        <taxon>Bacillales</taxon>
        <taxon>Bacillaceae</taxon>
        <taxon>Gracilibacillus</taxon>
    </lineage>
</organism>
<comment type="caution">
    <text evidence="9">The sequence shown here is derived from an EMBL/GenBank/DDBJ whole genome shotgun (WGS) entry which is preliminary data.</text>
</comment>
<dbReference type="Proteomes" id="UP000572212">
    <property type="component" value="Unassembled WGS sequence"/>
</dbReference>
<feature type="coiled-coil region" evidence="8">
    <location>
        <begin position="10"/>
        <end position="37"/>
    </location>
</feature>
<comment type="function">
    <text evidence="7">This protein is part of the stalk that links CF(0) to CF(1). It either transmits conformational changes from CF(0) to CF(1) or is implicated in proton conduction.</text>
</comment>
<keyword evidence="7" id="KW-1003">Cell membrane</keyword>
<evidence type="ECO:0000256" key="7">
    <source>
        <dbReference type="HAMAP-Rule" id="MF_01416"/>
    </source>
</evidence>
<dbReference type="PANTHER" id="PTHR11910">
    <property type="entry name" value="ATP SYNTHASE DELTA CHAIN"/>
    <property type="match status" value="1"/>
</dbReference>
<comment type="similarity">
    <text evidence="7">Belongs to the ATPase delta chain family.</text>
</comment>
<sequence>MSNTTVAKRYADALFQIAQEKNVLDTLEQELVAVKQVFQSDKSYVEFLEHPKVDLAKKKEILQQAFTGFSKEVLHTLFLLVDRKNASLVNDVVDYYILFANEARGTKVATVYSARALSEEEQNQLVATFTKKLNIQTLKIKNITDPAIIGGLKIKIDNTVYDGSIKGKLERIERTIIAAN</sequence>
<keyword evidence="7" id="KW-0139">CF(1)</keyword>
<accession>A0A841RQI6</accession>
<keyword evidence="8" id="KW-0175">Coiled coil</keyword>
<dbReference type="NCBIfam" id="TIGR01145">
    <property type="entry name" value="ATP_synt_delta"/>
    <property type="match status" value="1"/>
</dbReference>
<name>A0A841RQI6_9BACI</name>
<dbReference type="GO" id="GO:0046933">
    <property type="term" value="F:proton-transporting ATP synthase activity, rotational mechanism"/>
    <property type="evidence" value="ECO:0007669"/>
    <property type="project" value="UniProtKB-UniRule"/>
</dbReference>
<proteinExistence type="inferred from homology"/>
<evidence type="ECO:0000256" key="1">
    <source>
        <dbReference type="ARBA" id="ARBA00004370"/>
    </source>
</evidence>
<evidence type="ECO:0000256" key="2">
    <source>
        <dbReference type="ARBA" id="ARBA00022448"/>
    </source>
</evidence>
<evidence type="ECO:0000256" key="5">
    <source>
        <dbReference type="ARBA" id="ARBA00023136"/>
    </source>
</evidence>
<dbReference type="AlphaFoldDB" id="A0A841RQI6"/>
<evidence type="ECO:0000256" key="3">
    <source>
        <dbReference type="ARBA" id="ARBA00022781"/>
    </source>
</evidence>
<gene>
    <name evidence="7" type="primary">atpH</name>
    <name evidence="9" type="ORF">GGQ92_002450</name>
</gene>
<keyword evidence="10" id="KW-1185">Reference proteome</keyword>
<dbReference type="PRINTS" id="PR00125">
    <property type="entry name" value="ATPASEDELTA"/>
</dbReference>
<evidence type="ECO:0000313" key="10">
    <source>
        <dbReference type="Proteomes" id="UP000572212"/>
    </source>
</evidence>
<evidence type="ECO:0000256" key="8">
    <source>
        <dbReference type="SAM" id="Coils"/>
    </source>
</evidence>